<feature type="binding site" evidence="14">
    <location>
        <position position="391"/>
    </location>
    <ligand>
        <name>Zn(2+)</name>
        <dbReference type="ChEBI" id="CHEBI:29105"/>
        <note>catalytic</note>
    </ligand>
</feature>
<keyword evidence="6" id="KW-0963">Cytoplasm</keyword>
<dbReference type="InterPro" id="IPR015211">
    <property type="entry name" value="Peptidase_M1_C"/>
</dbReference>
<evidence type="ECO:0000256" key="13">
    <source>
        <dbReference type="PIRSR" id="PIRSR634015-2"/>
    </source>
</evidence>
<comment type="catalytic activity">
    <reaction evidence="1">
        <text>Release of an N-terminal amino acid, Xaa-|-Yaa- from a peptide, amide or arylamide. Xaa is preferably Ala, but may be most amino acids including Pro (slow action). When a terminal hydrophobic residue is followed by a prolyl residue, the two may be released as an intact Xaa-Pro dipeptide.</text>
        <dbReference type="EC" id="3.4.11.2"/>
    </reaction>
</comment>
<evidence type="ECO:0000256" key="11">
    <source>
        <dbReference type="ARBA" id="ARBA00023049"/>
    </source>
</evidence>
<dbReference type="InterPro" id="IPR038502">
    <property type="entry name" value="M1_LTA-4_hydro/amino_C_sf"/>
</dbReference>
<dbReference type="InterPro" id="IPR016024">
    <property type="entry name" value="ARM-type_fold"/>
</dbReference>
<dbReference type="SUPFAM" id="SSF63737">
    <property type="entry name" value="Leukotriene A4 hydrolase N-terminal domain"/>
    <property type="match status" value="1"/>
</dbReference>
<dbReference type="EMBL" id="PXYI01000006">
    <property type="protein sequence ID" value="PSJ38396.1"/>
    <property type="molecule type" value="Genomic_DNA"/>
</dbReference>
<dbReference type="GO" id="GO:0008237">
    <property type="term" value="F:metallopeptidase activity"/>
    <property type="evidence" value="ECO:0007669"/>
    <property type="project" value="UniProtKB-KW"/>
</dbReference>
<dbReference type="GO" id="GO:0006508">
    <property type="term" value="P:proteolysis"/>
    <property type="evidence" value="ECO:0007669"/>
    <property type="project" value="UniProtKB-KW"/>
</dbReference>
<feature type="binding site" evidence="13">
    <location>
        <begin position="207"/>
        <end position="209"/>
    </location>
    <ligand>
        <name>a peptide</name>
        <dbReference type="ChEBI" id="CHEBI:60466"/>
    </ligand>
</feature>
<feature type="binding site" evidence="13">
    <location>
        <begin position="339"/>
        <end position="344"/>
    </location>
    <ligand>
        <name>a peptide</name>
        <dbReference type="ChEBI" id="CHEBI:60466"/>
    </ligand>
</feature>
<evidence type="ECO:0000256" key="12">
    <source>
        <dbReference type="PIRSR" id="PIRSR634015-1"/>
    </source>
</evidence>
<dbReference type="SMART" id="SM01263">
    <property type="entry name" value="Leuk-A4-hydro_C"/>
    <property type="match status" value="1"/>
</dbReference>
<dbReference type="Pfam" id="PF01433">
    <property type="entry name" value="Peptidase_M1"/>
    <property type="match status" value="1"/>
</dbReference>
<evidence type="ECO:0000256" key="3">
    <source>
        <dbReference type="ARBA" id="ARBA00010136"/>
    </source>
</evidence>
<comment type="subcellular location">
    <subcellularLocation>
        <location evidence="2">Cytoplasm</location>
    </subcellularLocation>
</comment>
<dbReference type="GO" id="GO:0005737">
    <property type="term" value="C:cytoplasm"/>
    <property type="evidence" value="ECO:0007669"/>
    <property type="project" value="UniProtKB-SubCell"/>
</dbReference>
<evidence type="ECO:0000256" key="1">
    <source>
        <dbReference type="ARBA" id="ARBA00000098"/>
    </source>
</evidence>
<evidence type="ECO:0000313" key="18">
    <source>
        <dbReference type="Proteomes" id="UP000241167"/>
    </source>
</evidence>
<reference evidence="17 18" key="1">
    <citation type="submission" date="2018-03" db="EMBL/GenBank/DDBJ databases">
        <title>The draft genome of Sphingosinicella sp. GL-C-18.</title>
        <authorList>
            <person name="Liu L."/>
            <person name="Li L."/>
            <person name="Liang L."/>
            <person name="Zhang X."/>
            <person name="Wang T."/>
        </authorList>
    </citation>
    <scope>NUCLEOTIDE SEQUENCE [LARGE SCALE GENOMIC DNA]</scope>
    <source>
        <strain evidence="17 18">GL-C-18</strain>
    </source>
</reference>
<dbReference type="Gene3D" id="2.60.40.1730">
    <property type="entry name" value="tricorn interacting facor f3 domain"/>
    <property type="match status" value="1"/>
</dbReference>
<keyword evidence="7" id="KW-0645">Protease</keyword>
<evidence type="ECO:0000313" key="17">
    <source>
        <dbReference type="EMBL" id="PSJ38396.1"/>
    </source>
</evidence>
<evidence type="ECO:0000256" key="7">
    <source>
        <dbReference type="ARBA" id="ARBA00022670"/>
    </source>
</evidence>
<evidence type="ECO:0000256" key="14">
    <source>
        <dbReference type="PIRSR" id="PIRSR634015-3"/>
    </source>
</evidence>
<evidence type="ECO:0000256" key="9">
    <source>
        <dbReference type="ARBA" id="ARBA00022801"/>
    </source>
</evidence>
<dbReference type="PRINTS" id="PR00756">
    <property type="entry name" value="ALADIPTASE"/>
</dbReference>
<dbReference type="PANTHER" id="PTHR45726:SF3">
    <property type="entry name" value="LEUKOTRIENE A-4 HYDROLASE"/>
    <property type="match status" value="1"/>
</dbReference>
<feature type="binding site" evidence="13">
    <location>
        <begin position="624"/>
        <end position="626"/>
    </location>
    <ligand>
        <name>a peptide</name>
        <dbReference type="ChEBI" id="CHEBI:60466"/>
    </ligand>
</feature>
<dbReference type="InterPro" id="IPR014782">
    <property type="entry name" value="Peptidase_M1_dom"/>
</dbReference>
<protein>
    <recommendedName>
        <fullName evidence="5">Aminopeptidase N</fullName>
        <ecNumber evidence="4">3.4.11.2</ecNumber>
    </recommendedName>
</protein>
<dbReference type="Gene3D" id="1.25.40.320">
    <property type="entry name" value="Peptidase M1, leukotriene A4 hydrolase/aminopeptidase C-terminal domain"/>
    <property type="match status" value="1"/>
</dbReference>
<dbReference type="InterPro" id="IPR042097">
    <property type="entry name" value="Aminopeptidase_N-like_N_sf"/>
</dbReference>
<comment type="cofactor">
    <cofactor evidence="14">
        <name>Zn(2+)</name>
        <dbReference type="ChEBI" id="CHEBI:29105"/>
    </cofactor>
    <text evidence="14">Binds 1 zinc ion per subunit.</text>
</comment>
<dbReference type="InterPro" id="IPR045357">
    <property type="entry name" value="Aminopeptidase_N-like_N"/>
</dbReference>
<sequence>MRPPNRPPSGRNAPRPTGARRGAVLRPASFQRPRSPVLRPSILALPILAYAAACTPAAEQAQPQTAAATPAPTVAPILTGEDARDASSYARPAEARVTHVALDLAADFAARRLSGTATLDVAATRDAKQIVLDTKGLEIRTVTDDRGRALPHALGAADADRGAPLTVQLQGARQIRIAYASAPGAEALQWLSPAQTAGKVHPFLFSQGQAILNRTWIPTQDSPGIRQTWEARIVVPEPLSAVMSGERLTPEGEPAATGTRAFRFRMDKPVAPYLIAIAVGDLTFQPLGPRTGVYAEPATLPAAAAELVDTEKMVETAEGLYGPYRWGRYDMIVLPPAFPYGGMENPTLTFLTPTFIAGDRSLNGLVAHELAHSWSGNLVTNAVWADSWLNEGFTSYFENRIMEALYGPRRAAQEAWLSWADMEKALKELGPDAAGTRLHDDSGADSGGIVYDKGATFLRTLERSVGRARFDAYLTSYFDRHAFQPMTSARFLADLRANLVRGDQALERSLLLDQWVYQPGLPANAARPDATAFAPVDSAVAAFNAGGAAARVPYGGWTTAERLRFLNALPRTLPQPRLAELDRNFKLSDSGNAETLFAWLQLALANRYEPAVPAAERFLLAMGRRKFVAPLFETLMGQGDWGQPIARRLYARARPMYHAVTTSAVDKVVK</sequence>
<evidence type="ECO:0000256" key="10">
    <source>
        <dbReference type="ARBA" id="ARBA00022833"/>
    </source>
</evidence>
<dbReference type="GO" id="GO:0016285">
    <property type="term" value="F:alanyl aminopeptidase activity"/>
    <property type="evidence" value="ECO:0007669"/>
    <property type="project" value="UniProtKB-EC"/>
</dbReference>
<feature type="region of interest" description="Disordered" evidence="15">
    <location>
        <begin position="1"/>
        <end position="31"/>
    </location>
</feature>
<dbReference type="PANTHER" id="PTHR45726">
    <property type="entry name" value="LEUKOTRIENE A-4 HYDROLASE"/>
    <property type="match status" value="1"/>
</dbReference>
<organism evidence="17 18">
    <name type="scientific">Allosphingosinicella deserti</name>
    <dbReference type="NCBI Taxonomy" id="2116704"/>
    <lineage>
        <taxon>Bacteria</taxon>
        <taxon>Pseudomonadati</taxon>
        <taxon>Pseudomonadota</taxon>
        <taxon>Alphaproteobacteria</taxon>
        <taxon>Sphingomonadales</taxon>
        <taxon>Sphingomonadaceae</taxon>
        <taxon>Allosphingosinicella</taxon>
    </lineage>
</organism>
<dbReference type="SUPFAM" id="SSF55486">
    <property type="entry name" value="Metalloproteases ('zincins'), catalytic domain"/>
    <property type="match status" value="1"/>
</dbReference>
<feature type="binding site" evidence="14">
    <location>
        <position position="368"/>
    </location>
    <ligand>
        <name>Zn(2+)</name>
        <dbReference type="ChEBI" id="CHEBI:29105"/>
        <note>catalytic</note>
    </ligand>
</feature>
<dbReference type="FunFam" id="3.30.2010.30:FF:000001">
    <property type="entry name" value="Leukotriene A(4) hydrolase"/>
    <property type="match status" value="1"/>
</dbReference>
<evidence type="ECO:0000256" key="4">
    <source>
        <dbReference type="ARBA" id="ARBA00012564"/>
    </source>
</evidence>
<dbReference type="SUPFAM" id="SSF48371">
    <property type="entry name" value="ARM repeat"/>
    <property type="match status" value="1"/>
</dbReference>
<keyword evidence="17" id="KW-0031">Aminopeptidase</keyword>
<name>A0A2P7QKA6_9SPHN</name>
<dbReference type="Pfam" id="PF17900">
    <property type="entry name" value="Peptidase_M1_N"/>
    <property type="match status" value="1"/>
</dbReference>
<feature type="active site" description="Proton donor" evidence="12">
    <location>
        <position position="451"/>
    </location>
</feature>
<evidence type="ECO:0000256" key="5">
    <source>
        <dbReference type="ARBA" id="ARBA00015611"/>
    </source>
</evidence>
<dbReference type="Proteomes" id="UP000241167">
    <property type="component" value="Unassembled WGS sequence"/>
</dbReference>
<feature type="domain" description="Peptidase M1 leukotriene A4 hydrolase/aminopeptidase C-terminal" evidence="16">
    <location>
        <begin position="531"/>
        <end position="669"/>
    </location>
</feature>
<accession>A0A2P7QKA6</accession>
<keyword evidence="11" id="KW-0482">Metalloprotease</keyword>
<dbReference type="EC" id="3.4.11.2" evidence="4"/>
<evidence type="ECO:0000256" key="2">
    <source>
        <dbReference type="ARBA" id="ARBA00004496"/>
    </source>
</evidence>
<comment type="caution">
    <text evidence="17">The sequence shown here is derived from an EMBL/GenBank/DDBJ whole genome shotgun (WGS) entry which is preliminary data.</text>
</comment>
<dbReference type="Pfam" id="PF09127">
    <property type="entry name" value="Leuk-A4-hydro_C"/>
    <property type="match status" value="1"/>
</dbReference>
<keyword evidence="9" id="KW-0378">Hydrolase</keyword>
<feature type="binding site" evidence="14">
    <location>
        <position position="372"/>
    </location>
    <ligand>
        <name>Zn(2+)</name>
        <dbReference type="ChEBI" id="CHEBI:29105"/>
        <note>catalytic</note>
    </ligand>
</feature>
<evidence type="ECO:0000256" key="8">
    <source>
        <dbReference type="ARBA" id="ARBA00022723"/>
    </source>
</evidence>
<evidence type="ECO:0000256" key="15">
    <source>
        <dbReference type="SAM" id="MobiDB-lite"/>
    </source>
</evidence>
<evidence type="ECO:0000259" key="16">
    <source>
        <dbReference type="SMART" id="SM01263"/>
    </source>
</evidence>
<dbReference type="Gene3D" id="3.30.2010.30">
    <property type="match status" value="1"/>
</dbReference>
<dbReference type="GO" id="GO:0008270">
    <property type="term" value="F:zinc ion binding"/>
    <property type="evidence" value="ECO:0007669"/>
    <property type="project" value="InterPro"/>
</dbReference>
<proteinExistence type="inferred from homology"/>
<dbReference type="CDD" id="cd09599">
    <property type="entry name" value="M1_LTA4H"/>
    <property type="match status" value="1"/>
</dbReference>
<dbReference type="OrthoDB" id="100605at2"/>
<dbReference type="InterPro" id="IPR001930">
    <property type="entry name" value="Peptidase_M1"/>
</dbReference>
<keyword evidence="18" id="KW-1185">Reference proteome</keyword>
<evidence type="ECO:0000256" key="6">
    <source>
        <dbReference type="ARBA" id="ARBA00022490"/>
    </source>
</evidence>
<gene>
    <name evidence="17" type="ORF">C7I55_18295</name>
</gene>
<comment type="similarity">
    <text evidence="3">Belongs to the peptidase M1 family.</text>
</comment>
<dbReference type="InterPro" id="IPR049980">
    <property type="entry name" value="LTA4H_cat"/>
</dbReference>
<dbReference type="InterPro" id="IPR034015">
    <property type="entry name" value="M1_LTA4H"/>
</dbReference>
<feature type="active site" description="Proton acceptor" evidence="12">
    <location>
        <position position="369"/>
    </location>
</feature>
<keyword evidence="8 14" id="KW-0479">Metal-binding</keyword>
<dbReference type="AlphaFoldDB" id="A0A2P7QKA6"/>
<dbReference type="Gene3D" id="1.10.390.10">
    <property type="entry name" value="Neutral Protease Domain 2"/>
    <property type="match status" value="1"/>
</dbReference>
<keyword evidence="10 14" id="KW-0862">Zinc</keyword>
<dbReference type="InterPro" id="IPR027268">
    <property type="entry name" value="Peptidase_M4/M1_CTD_sf"/>
</dbReference>